<organism evidence="2 3">
    <name type="scientific">Aphis craccivora</name>
    <name type="common">Cowpea aphid</name>
    <dbReference type="NCBI Taxonomy" id="307492"/>
    <lineage>
        <taxon>Eukaryota</taxon>
        <taxon>Metazoa</taxon>
        <taxon>Ecdysozoa</taxon>
        <taxon>Arthropoda</taxon>
        <taxon>Hexapoda</taxon>
        <taxon>Insecta</taxon>
        <taxon>Pterygota</taxon>
        <taxon>Neoptera</taxon>
        <taxon>Paraneoptera</taxon>
        <taxon>Hemiptera</taxon>
        <taxon>Sternorrhyncha</taxon>
        <taxon>Aphidomorpha</taxon>
        <taxon>Aphidoidea</taxon>
        <taxon>Aphididae</taxon>
        <taxon>Aphidini</taxon>
        <taxon>Aphis</taxon>
        <taxon>Aphis</taxon>
    </lineage>
</organism>
<evidence type="ECO:0000256" key="1">
    <source>
        <dbReference type="SAM" id="MobiDB-lite"/>
    </source>
</evidence>
<proteinExistence type="predicted"/>
<feature type="compositionally biased region" description="Polar residues" evidence="1">
    <location>
        <begin position="98"/>
        <end position="107"/>
    </location>
</feature>
<gene>
    <name evidence="2" type="ORF">FWK35_00035951</name>
</gene>
<sequence>MSTGYNRLKKYRQLKTPAVEFTTSSESLNNNSQVESQNDEASIDVPMEINVIHNYSRSHESANRNNTCTNYNYGSNNDDNLSDMSYSSFEDGIRSPDDTYQSSHESSTSDFISVQESDCNDTVILPNLCQKLQEWAVKFRSNLTVETIENLLEILKDEQLPDIPKSAASLLETKSNRNVTDTESLKNTNGYYVYFGIKDCLKWVITEEYDEDVIRLLFNIDRLPLYNNSSQQFWPILALILHNEYESQPIIVAVYSGDSKPKNVEDYLKDLLGLLATLQQDRLSKKCKGLGSFYACERCETRRKTKNRKRVYPKGSSPLLSILNFDPVKSVFLDSMHLLYLGITKWLLQHYIESKKRVNPMCKLPRHAIEKLNLNLNKSAKVVVIWGFWLHFSRGNEKSLMGSGPLV</sequence>
<dbReference type="OrthoDB" id="6612673at2759"/>
<comment type="caution">
    <text evidence="2">The sequence shown here is derived from an EMBL/GenBank/DDBJ whole genome shotgun (WGS) entry which is preliminary data.</text>
</comment>
<dbReference type="AlphaFoldDB" id="A0A6G0VN79"/>
<dbReference type="PANTHER" id="PTHR33053:SF9">
    <property type="entry name" value="AGAP000105-PA"/>
    <property type="match status" value="1"/>
</dbReference>
<keyword evidence="3" id="KW-1185">Reference proteome</keyword>
<dbReference type="Proteomes" id="UP000478052">
    <property type="component" value="Unassembled WGS sequence"/>
</dbReference>
<dbReference type="EMBL" id="VUJU01014203">
    <property type="protein sequence ID" value="KAF0702643.1"/>
    <property type="molecule type" value="Genomic_DNA"/>
</dbReference>
<name>A0A6G0VN79_APHCR</name>
<reference evidence="2 3" key="1">
    <citation type="submission" date="2019-08" db="EMBL/GenBank/DDBJ databases">
        <title>Whole genome of Aphis craccivora.</title>
        <authorList>
            <person name="Voronova N.V."/>
            <person name="Shulinski R.S."/>
            <person name="Bandarenka Y.V."/>
            <person name="Zhorov D.G."/>
            <person name="Warner D."/>
        </authorList>
    </citation>
    <scope>NUCLEOTIDE SEQUENCE [LARGE SCALE GENOMIC DNA]</scope>
    <source>
        <strain evidence="2">180601</strain>
        <tissue evidence="2">Whole Body</tissue>
    </source>
</reference>
<dbReference type="PANTHER" id="PTHR33053">
    <property type="entry name" value="PROTEIN, PUTATIVE-RELATED"/>
    <property type="match status" value="1"/>
</dbReference>
<evidence type="ECO:0000313" key="2">
    <source>
        <dbReference type="EMBL" id="KAF0702643.1"/>
    </source>
</evidence>
<feature type="region of interest" description="Disordered" evidence="1">
    <location>
        <begin position="86"/>
        <end position="107"/>
    </location>
</feature>
<accession>A0A6G0VN79</accession>
<evidence type="ECO:0000313" key="3">
    <source>
        <dbReference type="Proteomes" id="UP000478052"/>
    </source>
</evidence>
<feature type="non-terminal residue" evidence="2">
    <location>
        <position position="407"/>
    </location>
</feature>
<protein>
    <submittedName>
        <fullName evidence="2">Dimer Tnp hAT domain-containing protein</fullName>
    </submittedName>
</protein>